<feature type="transmembrane region" description="Helical" evidence="12">
    <location>
        <begin position="15"/>
        <end position="36"/>
    </location>
</feature>
<keyword evidence="4" id="KW-1003">Cell membrane</keyword>
<evidence type="ECO:0000256" key="12">
    <source>
        <dbReference type="SAM" id="Phobius"/>
    </source>
</evidence>
<comment type="catalytic activity">
    <reaction evidence="1">
        <text>ATP + protein L-histidine = ADP + protein N-phospho-L-histidine.</text>
        <dbReference type="EC" id="2.7.13.3"/>
    </reaction>
</comment>
<name>A0A926I259_9FIRM</name>
<keyword evidence="14" id="KW-0067">ATP-binding</keyword>
<dbReference type="InterPro" id="IPR036890">
    <property type="entry name" value="HATPase_C_sf"/>
</dbReference>
<keyword evidence="5" id="KW-0597">Phosphoprotein</keyword>
<dbReference type="GO" id="GO:0000155">
    <property type="term" value="F:phosphorelay sensor kinase activity"/>
    <property type="evidence" value="ECO:0007669"/>
    <property type="project" value="InterPro"/>
</dbReference>
<dbReference type="InterPro" id="IPR050351">
    <property type="entry name" value="BphY/WalK/GraS-like"/>
</dbReference>
<keyword evidence="14" id="KW-0547">Nucleotide-binding</keyword>
<keyword evidence="15" id="KW-1185">Reference proteome</keyword>
<dbReference type="CDD" id="cd00082">
    <property type="entry name" value="HisKA"/>
    <property type="match status" value="1"/>
</dbReference>
<dbReference type="Gene3D" id="3.30.565.10">
    <property type="entry name" value="Histidine kinase-like ATPase, C-terminal domain"/>
    <property type="match status" value="1"/>
</dbReference>
<feature type="domain" description="Histidine kinase" evidence="13">
    <location>
        <begin position="251"/>
        <end position="468"/>
    </location>
</feature>
<dbReference type="PANTHER" id="PTHR45453">
    <property type="entry name" value="PHOSPHATE REGULON SENSOR PROTEIN PHOR"/>
    <property type="match status" value="1"/>
</dbReference>
<dbReference type="GO" id="GO:0005524">
    <property type="term" value="F:ATP binding"/>
    <property type="evidence" value="ECO:0007669"/>
    <property type="project" value="UniProtKB-KW"/>
</dbReference>
<dbReference type="GO" id="GO:0016036">
    <property type="term" value="P:cellular response to phosphate starvation"/>
    <property type="evidence" value="ECO:0007669"/>
    <property type="project" value="TreeGrafter"/>
</dbReference>
<dbReference type="Pfam" id="PF00512">
    <property type="entry name" value="HisKA"/>
    <property type="match status" value="1"/>
</dbReference>
<dbReference type="SMART" id="SM00388">
    <property type="entry name" value="HisKA"/>
    <property type="match status" value="1"/>
</dbReference>
<keyword evidence="8" id="KW-0418">Kinase</keyword>
<dbReference type="InterPro" id="IPR029151">
    <property type="entry name" value="Sensor-like_sf"/>
</dbReference>
<dbReference type="PANTHER" id="PTHR45453:SF1">
    <property type="entry name" value="PHOSPHATE REGULON SENSOR PROTEIN PHOR"/>
    <property type="match status" value="1"/>
</dbReference>
<evidence type="ECO:0000256" key="3">
    <source>
        <dbReference type="ARBA" id="ARBA00012438"/>
    </source>
</evidence>
<dbReference type="InterPro" id="IPR036097">
    <property type="entry name" value="HisK_dim/P_sf"/>
</dbReference>
<reference evidence="14" key="1">
    <citation type="submission" date="2020-08" db="EMBL/GenBank/DDBJ databases">
        <title>Genome public.</title>
        <authorList>
            <person name="Liu C."/>
            <person name="Sun Q."/>
        </authorList>
    </citation>
    <scope>NUCLEOTIDE SEQUENCE</scope>
    <source>
        <strain evidence="14">NSJ-32</strain>
    </source>
</reference>
<dbReference type="Pfam" id="PF02518">
    <property type="entry name" value="HATPase_c"/>
    <property type="match status" value="1"/>
</dbReference>
<dbReference type="Proteomes" id="UP000657006">
    <property type="component" value="Unassembled WGS sequence"/>
</dbReference>
<evidence type="ECO:0000256" key="1">
    <source>
        <dbReference type="ARBA" id="ARBA00000085"/>
    </source>
</evidence>
<dbReference type="InterPro" id="IPR003661">
    <property type="entry name" value="HisK_dim/P_dom"/>
</dbReference>
<evidence type="ECO:0000256" key="10">
    <source>
        <dbReference type="ARBA" id="ARBA00023012"/>
    </source>
</evidence>
<comment type="caution">
    <text evidence="14">The sequence shown here is derived from an EMBL/GenBank/DDBJ whole genome shotgun (WGS) entry which is preliminary data.</text>
</comment>
<dbReference type="PRINTS" id="PR00344">
    <property type="entry name" value="BCTRLSENSOR"/>
</dbReference>
<dbReference type="EC" id="2.7.13.3" evidence="3"/>
<feature type="transmembrane region" description="Helical" evidence="12">
    <location>
        <begin position="171"/>
        <end position="193"/>
    </location>
</feature>
<organism evidence="14 15">
    <name type="scientific">Bianquea renquensis</name>
    <dbReference type="NCBI Taxonomy" id="2763661"/>
    <lineage>
        <taxon>Bacteria</taxon>
        <taxon>Bacillati</taxon>
        <taxon>Bacillota</taxon>
        <taxon>Clostridia</taxon>
        <taxon>Eubacteriales</taxon>
        <taxon>Bianqueaceae</taxon>
        <taxon>Bianquea</taxon>
    </lineage>
</organism>
<evidence type="ECO:0000256" key="9">
    <source>
        <dbReference type="ARBA" id="ARBA00022989"/>
    </source>
</evidence>
<evidence type="ECO:0000259" key="13">
    <source>
        <dbReference type="PROSITE" id="PS50109"/>
    </source>
</evidence>
<dbReference type="InterPro" id="IPR004358">
    <property type="entry name" value="Sig_transdc_His_kin-like_C"/>
</dbReference>
<dbReference type="EMBL" id="JACRSQ010000015">
    <property type="protein sequence ID" value="MBC8543980.1"/>
    <property type="molecule type" value="Genomic_DNA"/>
</dbReference>
<keyword evidence="9 12" id="KW-1133">Transmembrane helix</keyword>
<dbReference type="AlphaFoldDB" id="A0A926I259"/>
<evidence type="ECO:0000256" key="4">
    <source>
        <dbReference type="ARBA" id="ARBA00022475"/>
    </source>
</evidence>
<dbReference type="GO" id="GO:0004721">
    <property type="term" value="F:phosphoprotein phosphatase activity"/>
    <property type="evidence" value="ECO:0007669"/>
    <property type="project" value="TreeGrafter"/>
</dbReference>
<evidence type="ECO:0000313" key="14">
    <source>
        <dbReference type="EMBL" id="MBC8543980.1"/>
    </source>
</evidence>
<protein>
    <recommendedName>
        <fullName evidence="3">histidine kinase</fullName>
        <ecNumber evidence="3">2.7.13.3</ecNumber>
    </recommendedName>
</protein>
<dbReference type="FunFam" id="1.10.287.130:FF:000001">
    <property type="entry name" value="Two-component sensor histidine kinase"/>
    <property type="match status" value="1"/>
</dbReference>
<dbReference type="SUPFAM" id="SSF55874">
    <property type="entry name" value="ATPase domain of HSP90 chaperone/DNA topoisomerase II/histidine kinase"/>
    <property type="match status" value="1"/>
</dbReference>
<gene>
    <name evidence="14" type="ORF">H8730_10525</name>
</gene>
<dbReference type="FunFam" id="3.30.565.10:FF:000006">
    <property type="entry name" value="Sensor histidine kinase WalK"/>
    <property type="match status" value="1"/>
</dbReference>
<keyword evidence="6" id="KW-0808">Transferase</keyword>
<sequence>MKVKWYKKVRVQLSFWLLLIYMLSSIIFVNILYQFLERYWVNQKITEITRYTNFVAGDISLGQLQMDLKGEGTEEAVENFSRLYGEARIIVLNEKAVVMQDSSQTKIGRTIVNGDVLKALSGESVKVRDGVYIRIAVPITQYDSNKVTGIVYVFFTIDKLLLSLGSNRGMIIYLMLLVGVIACILGMFIIMYYTEPLSSIQAWLHRMEGGHMEEQVDLHRRDDYGAIVESIQGITHDLMEVDASRQEFVSNVSHELKTPLSSIKVLTESLLLQDSVPEEMYKEFLQDINSEIDRQSAIVNDLLTLVRLEESEKSLNIKKFSLNELAEDILKRLKPLADRRNIELLLDTARDVTIEADEMKLTMALSNLIENGIKYNVENGSVTVTVDSDHRDAKITVSDTGIGIDESHFSKLFHRFYRVDKARDRGAGGTGLGLAIVRQIILLHKGTIGVKSKVGEGTSFIVMLPLQQVMSQEATG</sequence>
<proteinExistence type="predicted"/>
<keyword evidence="10" id="KW-0902">Two-component regulatory system</keyword>
<accession>A0A926I259</accession>
<dbReference type="Gene3D" id="1.10.287.130">
    <property type="match status" value="1"/>
</dbReference>
<dbReference type="InterPro" id="IPR005467">
    <property type="entry name" value="His_kinase_dom"/>
</dbReference>
<keyword evidence="11 12" id="KW-0472">Membrane</keyword>
<evidence type="ECO:0000256" key="8">
    <source>
        <dbReference type="ARBA" id="ARBA00022777"/>
    </source>
</evidence>
<evidence type="ECO:0000256" key="5">
    <source>
        <dbReference type="ARBA" id="ARBA00022553"/>
    </source>
</evidence>
<evidence type="ECO:0000256" key="2">
    <source>
        <dbReference type="ARBA" id="ARBA00004651"/>
    </source>
</evidence>
<dbReference type="SUPFAM" id="SSF47384">
    <property type="entry name" value="Homodimeric domain of signal transducing histidine kinase"/>
    <property type="match status" value="1"/>
</dbReference>
<evidence type="ECO:0000256" key="11">
    <source>
        <dbReference type="ARBA" id="ARBA00023136"/>
    </source>
</evidence>
<keyword evidence="7 12" id="KW-0812">Transmembrane</keyword>
<evidence type="ECO:0000256" key="7">
    <source>
        <dbReference type="ARBA" id="ARBA00022692"/>
    </source>
</evidence>
<comment type="subcellular location">
    <subcellularLocation>
        <location evidence="2">Cell membrane</location>
        <topology evidence="2">Multi-pass membrane protein</topology>
    </subcellularLocation>
</comment>
<dbReference type="RefSeq" id="WP_249289813.1">
    <property type="nucleotide sequence ID" value="NZ_JACRSQ010000015.1"/>
</dbReference>
<evidence type="ECO:0000256" key="6">
    <source>
        <dbReference type="ARBA" id="ARBA00022679"/>
    </source>
</evidence>
<dbReference type="SUPFAM" id="SSF103190">
    <property type="entry name" value="Sensory domain-like"/>
    <property type="match status" value="1"/>
</dbReference>
<dbReference type="Gene3D" id="6.10.340.10">
    <property type="match status" value="1"/>
</dbReference>
<dbReference type="SMART" id="SM00387">
    <property type="entry name" value="HATPase_c"/>
    <property type="match status" value="1"/>
</dbReference>
<dbReference type="PROSITE" id="PS50109">
    <property type="entry name" value="HIS_KIN"/>
    <property type="match status" value="1"/>
</dbReference>
<evidence type="ECO:0000313" key="15">
    <source>
        <dbReference type="Proteomes" id="UP000657006"/>
    </source>
</evidence>
<dbReference type="GO" id="GO:0005886">
    <property type="term" value="C:plasma membrane"/>
    <property type="evidence" value="ECO:0007669"/>
    <property type="project" value="UniProtKB-SubCell"/>
</dbReference>
<dbReference type="InterPro" id="IPR003594">
    <property type="entry name" value="HATPase_dom"/>
</dbReference>